<dbReference type="InterPro" id="IPR036388">
    <property type="entry name" value="WH-like_DNA-bd_sf"/>
</dbReference>
<dbReference type="EMBL" id="CP076022">
    <property type="protein sequence ID" value="QWC10238.1"/>
    <property type="molecule type" value="Genomic_DNA"/>
</dbReference>
<reference evidence="2 3" key="1">
    <citation type="submission" date="2021-05" db="EMBL/GenBank/DDBJ databases">
        <title>Novel species in genus Arthrobacter.</title>
        <authorList>
            <person name="Zhang G."/>
        </authorList>
    </citation>
    <scope>NUCLEOTIDE SEQUENCE [LARGE SCALE GENOMIC DNA]</scope>
    <source>
        <strain evidence="3">zg-ZUI227</strain>
    </source>
</reference>
<dbReference type="InterPro" id="IPR036390">
    <property type="entry name" value="WH_DNA-bd_sf"/>
</dbReference>
<protein>
    <submittedName>
        <fullName evidence="2">MarR family winged helix-turn-helix transcriptional regulator</fullName>
    </submittedName>
</protein>
<dbReference type="GO" id="GO:0006950">
    <property type="term" value="P:response to stress"/>
    <property type="evidence" value="ECO:0007669"/>
    <property type="project" value="TreeGrafter"/>
</dbReference>
<dbReference type="SUPFAM" id="SSF46785">
    <property type="entry name" value="Winged helix' DNA-binding domain"/>
    <property type="match status" value="1"/>
</dbReference>
<gene>
    <name evidence="2" type="ORF">KKR91_00850</name>
</gene>
<dbReference type="PROSITE" id="PS50995">
    <property type="entry name" value="HTH_MARR_2"/>
    <property type="match status" value="1"/>
</dbReference>
<dbReference type="PANTHER" id="PTHR33164:SF43">
    <property type="entry name" value="HTH-TYPE TRANSCRIPTIONAL REPRESSOR YETL"/>
    <property type="match status" value="1"/>
</dbReference>
<keyword evidence="3" id="KW-1185">Reference proteome</keyword>
<dbReference type="SMART" id="SM00347">
    <property type="entry name" value="HTH_MARR"/>
    <property type="match status" value="1"/>
</dbReference>
<dbReference type="KEGG" id="ajg:KKR91_00850"/>
<dbReference type="InterPro" id="IPR039422">
    <property type="entry name" value="MarR/SlyA-like"/>
</dbReference>
<dbReference type="GO" id="GO:0003700">
    <property type="term" value="F:DNA-binding transcription factor activity"/>
    <property type="evidence" value="ECO:0007669"/>
    <property type="project" value="InterPro"/>
</dbReference>
<dbReference type="Proteomes" id="UP000676885">
    <property type="component" value="Chromosome"/>
</dbReference>
<organism evidence="2 3">
    <name type="scientific">Arthrobacter jiangjiafuii</name>
    <dbReference type="NCBI Taxonomy" id="2817475"/>
    <lineage>
        <taxon>Bacteria</taxon>
        <taxon>Bacillati</taxon>
        <taxon>Actinomycetota</taxon>
        <taxon>Actinomycetes</taxon>
        <taxon>Micrococcales</taxon>
        <taxon>Micrococcaceae</taxon>
        <taxon>Arthrobacter</taxon>
    </lineage>
</organism>
<dbReference type="Gene3D" id="1.10.10.10">
    <property type="entry name" value="Winged helix-like DNA-binding domain superfamily/Winged helix DNA-binding domain"/>
    <property type="match status" value="1"/>
</dbReference>
<feature type="domain" description="HTH marR-type" evidence="1">
    <location>
        <begin position="18"/>
        <end position="152"/>
    </location>
</feature>
<evidence type="ECO:0000259" key="1">
    <source>
        <dbReference type="PROSITE" id="PS50995"/>
    </source>
</evidence>
<name>A0A975M597_9MICC</name>
<evidence type="ECO:0000313" key="3">
    <source>
        <dbReference type="Proteomes" id="UP000676885"/>
    </source>
</evidence>
<dbReference type="InterPro" id="IPR000835">
    <property type="entry name" value="HTH_MarR-typ"/>
</dbReference>
<evidence type="ECO:0000313" key="2">
    <source>
        <dbReference type="EMBL" id="QWC10238.1"/>
    </source>
</evidence>
<dbReference type="RefSeq" id="WP_210226909.1">
    <property type="nucleotide sequence ID" value="NZ_CP076022.1"/>
</dbReference>
<accession>A0A975M597</accession>
<dbReference type="PANTHER" id="PTHR33164">
    <property type="entry name" value="TRANSCRIPTIONAL REGULATOR, MARR FAMILY"/>
    <property type="match status" value="1"/>
</dbReference>
<sequence>MPLPPSRDFPSQNPGPSRLPVGQLLVRLLAEFRHELLDAADGRGYSDLRPAHLQITGNIGIKGIRLTRLAARAQLSLAATSELVNELQALGYLERRPDPSDARAKLIFPTPRGMQLLRDASSKVRELEEAWGAYAGEQRFEAAMQTLQDILSATRQVRQESEGKR</sequence>
<proteinExistence type="predicted"/>
<dbReference type="Pfam" id="PF12802">
    <property type="entry name" value="MarR_2"/>
    <property type="match status" value="1"/>
</dbReference>
<dbReference type="AlphaFoldDB" id="A0A975M597"/>